<evidence type="ECO:0000256" key="11">
    <source>
        <dbReference type="ARBA" id="ARBA00039759"/>
    </source>
</evidence>
<evidence type="ECO:0000256" key="3">
    <source>
        <dbReference type="ARBA" id="ARBA00022722"/>
    </source>
</evidence>
<comment type="subcellular location">
    <subcellularLocation>
        <location evidence="1">Nucleus</location>
    </subcellularLocation>
</comment>
<dbReference type="SUPFAM" id="SSF56281">
    <property type="entry name" value="Metallo-hydrolase/oxidoreductase"/>
    <property type="match status" value="1"/>
</dbReference>
<dbReference type="Gene3D" id="3.60.15.10">
    <property type="entry name" value="Ribonuclease Z/Hydroxyacylglutathione hydrolase-like"/>
    <property type="match status" value="1"/>
</dbReference>
<dbReference type="GO" id="GO:0005634">
    <property type="term" value="C:nucleus"/>
    <property type="evidence" value="ECO:0007669"/>
    <property type="project" value="UniProtKB-SubCell"/>
</dbReference>
<organism evidence="14 15">
    <name type="scientific">Exophiala oligosperma</name>
    <dbReference type="NCBI Taxonomy" id="215243"/>
    <lineage>
        <taxon>Eukaryota</taxon>
        <taxon>Fungi</taxon>
        <taxon>Dikarya</taxon>
        <taxon>Ascomycota</taxon>
        <taxon>Pezizomycotina</taxon>
        <taxon>Eurotiomycetes</taxon>
        <taxon>Chaetothyriomycetidae</taxon>
        <taxon>Chaetothyriales</taxon>
        <taxon>Herpotrichiellaceae</taxon>
        <taxon>Exophiala</taxon>
    </lineage>
</organism>
<keyword evidence="7" id="KW-0269">Exonuclease</keyword>
<dbReference type="PANTHER" id="PTHR23240:SF8">
    <property type="entry name" value="PROTEIN ARTEMIS"/>
    <property type="match status" value="1"/>
</dbReference>
<feature type="domain" description="DNA repair metallo-beta-lactamase" evidence="13">
    <location>
        <begin position="411"/>
        <end position="458"/>
    </location>
</feature>
<dbReference type="GO" id="GO:0004519">
    <property type="term" value="F:endonuclease activity"/>
    <property type="evidence" value="ECO:0007669"/>
    <property type="project" value="UniProtKB-KW"/>
</dbReference>
<evidence type="ECO:0000256" key="7">
    <source>
        <dbReference type="ARBA" id="ARBA00022839"/>
    </source>
</evidence>
<dbReference type="GO" id="GO:0003684">
    <property type="term" value="F:damaged DNA binding"/>
    <property type="evidence" value="ECO:0007669"/>
    <property type="project" value="TreeGrafter"/>
</dbReference>
<evidence type="ECO:0000256" key="8">
    <source>
        <dbReference type="ARBA" id="ARBA00023172"/>
    </source>
</evidence>
<keyword evidence="10" id="KW-0539">Nucleus</keyword>
<dbReference type="GO" id="GO:0000723">
    <property type="term" value="P:telomere maintenance"/>
    <property type="evidence" value="ECO:0007669"/>
    <property type="project" value="TreeGrafter"/>
</dbReference>
<evidence type="ECO:0000256" key="4">
    <source>
        <dbReference type="ARBA" id="ARBA00022759"/>
    </source>
</evidence>
<dbReference type="GeneID" id="27362445"/>
<keyword evidence="6" id="KW-0378">Hydrolase</keyword>
<dbReference type="GO" id="GO:0035312">
    <property type="term" value="F:5'-3' DNA exonuclease activity"/>
    <property type="evidence" value="ECO:0007669"/>
    <property type="project" value="TreeGrafter"/>
</dbReference>
<dbReference type="RefSeq" id="XP_016257537.1">
    <property type="nucleotide sequence ID" value="XM_016411917.1"/>
</dbReference>
<dbReference type="HOGENOM" id="CLU_013294_0_1_1"/>
<keyword evidence="4" id="KW-0255">Endonuclease</keyword>
<dbReference type="STRING" id="215243.A0A0D2AAC6"/>
<keyword evidence="3" id="KW-0540">Nuclease</keyword>
<dbReference type="PANTHER" id="PTHR23240">
    <property type="entry name" value="DNA CROSS-LINK REPAIR PROTEIN PSO2/SNM1-RELATED"/>
    <property type="match status" value="1"/>
</dbReference>
<dbReference type="AlphaFoldDB" id="A0A0D2AAC6"/>
<dbReference type="OrthoDB" id="5561659at2759"/>
<evidence type="ECO:0000256" key="1">
    <source>
        <dbReference type="ARBA" id="ARBA00004123"/>
    </source>
</evidence>
<keyword evidence="15" id="KW-1185">Reference proteome</keyword>
<dbReference type="VEuPathDB" id="FungiDB:PV06_10371"/>
<dbReference type="Proteomes" id="UP000053342">
    <property type="component" value="Unassembled WGS sequence"/>
</dbReference>
<dbReference type="InterPro" id="IPR036866">
    <property type="entry name" value="RibonucZ/Hydroxyglut_hydro"/>
</dbReference>
<evidence type="ECO:0000256" key="5">
    <source>
        <dbReference type="ARBA" id="ARBA00022763"/>
    </source>
</evidence>
<evidence type="ECO:0000256" key="9">
    <source>
        <dbReference type="ARBA" id="ARBA00023204"/>
    </source>
</evidence>
<proteinExistence type="inferred from homology"/>
<evidence type="ECO:0000313" key="15">
    <source>
        <dbReference type="Proteomes" id="UP000053342"/>
    </source>
</evidence>
<evidence type="ECO:0000256" key="2">
    <source>
        <dbReference type="ARBA" id="ARBA00010304"/>
    </source>
</evidence>
<dbReference type="GO" id="GO:0006303">
    <property type="term" value="P:double-strand break repair via nonhomologous end joining"/>
    <property type="evidence" value="ECO:0007669"/>
    <property type="project" value="TreeGrafter"/>
</dbReference>
<keyword evidence="8" id="KW-0233">DNA recombination</keyword>
<dbReference type="GO" id="GO:0006310">
    <property type="term" value="P:DNA recombination"/>
    <property type="evidence" value="ECO:0007669"/>
    <property type="project" value="UniProtKB-KW"/>
</dbReference>
<dbReference type="Pfam" id="PF23023">
    <property type="entry name" value="Anti-Pycsar_Apyc1"/>
    <property type="match status" value="1"/>
</dbReference>
<accession>A0A0D2AAC6</accession>
<reference evidence="14 15" key="1">
    <citation type="submission" date="2015-01" db="EMBL/GenBank/DDBJ databases">
        <title>The Genome Sequence of Exophiala oligosperma CBS72588.</title>
        <authorList>
            <consortium name="The Broad Institute Genomics Platform"/>
            <person name="Cuomo C."/>
            <person name="de Hoog S."/>
            <person name="Gorbushina A."/>
            <person name="Stielow B."/>
            <person name="Teixiera M."/>
            <person name="Abouelleil A."/>
            <person name="Chapman S.B."/>
            <person name="Priest M."/>
            <person name="Young S.K."/>
            <person name="Wortman J."/>
            <person name="Nusbaum C."/>
            <person name="Birren B."/>
        </authorList>
    </citation>
    <scope>NUCLEOTIDE SEQUENCE [LARGE SCALE GENOMIC DNA]</scope>
    <source>
        <strain evidence="14 15">CBS 72588</strain>
    </source>
</reference>
<sequence>MSTFNGIVREFPTIRIDYFRTHPERPPPEALFLSHVHSDHLLGLESVKMPFVYCSATTKQILLKLEKYPSRINFAKGILEARKLHYRHLKTVLRTLPLNAATQIQLNPKRTINVTLLDANHCPGAVMFLIEGDGKAILYTGDVRAEHWWVNSVVQNPLVLPYVCGLKIIDTIYLDTTFASHDEPYKDFPTKAEGLKELLEKVSQCHPDTIFYFRAWTLGYENVWIALSNFLQSKVHVDKYQLRILRPVEDHDVNVYSEGAALTGSTIGNQQVSGCLTTDTQVRLHSCEPGLPCHAELSRRKNVKWITPIISRLKDGTEILELGAGGGGGDLYQSRELSLGDSASLEQLGALCMQLTEDENVKAKIMAEVERGKRSRDFHIQIRGLPIPDSNEAPTVPLKDFVAKLAKCDHWSDPTDLIKEHVSSRNKNDTVHFPYSRHSSYHELRHLVGMFRPKDICACTVDLEFWSDELSMEALFGDLCSSKDFFFDKIVRSTLEKKGNDAISNGGKRKRACTEDVQSQETQISDGLSLEDAFETAQAETEMGRKKDVVLNSTGSTTTDLLDDTLDKIRSAFLRINKGQTRMDLEDDRMASLTASEFELPLDSSPQLSKKQIEDVVLQVLSEESAGQDTDLSTGLETSIEEVLGVESSEHNALRSRARMEAYMAARRCLHDNDSREWDDLSLRSVGRQGHQEREFEL</sequence>
<keyword evidence="9" id="KW-0234">DNA repair</keyword>
<keyword evidence="5" id="KW-0227">DNA damage</keyword>
<evidence type="ECO:0000256" key="6">
    <source>
        <dbReference type="ARBA" id="ARBA00022801"/>
    </source>
</evidence>
<name>A0A0D2AAC6_9EURO</name>
<dbReference type="EMBL" id="KN847344">
    <property type="protein sequence ID" value="KIW37321.1"/>
    <property type="molecule type" value="Genomic_DNA"/>
</dbReference>
<dbReference type="GO" id="GO:0036297">
    <property type="term" value="P:interstrand cross-link repair"/>
    <property type="evidence" value="ECO:0007669"/>
    <property type="project" value="TreeGrafter"/>
</dbReference>
<evidence type="ECO:0000256" key="12">
    <source>
        <dbReference type="ARBA" id="ARBA00042677"/>
    </source>
</evidence>
<evidence type="ECO:0000313" key="14">
    <source>
        <dbReference type="EMBL" id="KIW37321.1"/>
    </source>
</evidence>
<evidence type="ECO:0000256" key="10">
    <source>
        <dbReference type="ARBA" id="ARBA00023242"/>
    </source>
</evidence>
<dbReference type="Pfam" id="PF07522">
    <property type="entry name" value="DRMBL"/>
    <property type="match status" value="1"/>
</dbReference>
<dbReference type="InterPro" id="IPR011084">
    <property type="entry name" value="DRMBL"/>
</dbReference>
<evidence type="ECO:0000259" key="13">
    <source>
        <dbReference type="Pfam" id="PF07522"/>
    </source>
</evidence>
<comment type="similarity">
    <text evidence="2">Belongs to the DNA repair metallo-beta-lactamase (DRMBL) family.</text>
</comment>
<protein>
    <recommendedName>
        <fullName evidence="11">Protein artemis</fullName>
    </recommendedName>
    <alternativeName>
        <fullName evidence="12">DNA cross-link repair 1C protein</fullName>
    </alternativeName>
</protein>
<gene>
    <name evidence="14" type="ORF">PV06_10371</name>
</gene>